<dbReference type="Proteomes" id="UP000321192">
    <property type="component" value="Unassembled WGS sequence"/>
</dbReference>
<dbReference type="PANTHER" id="PTHR30097">
    <property type="entry name" value="CATION EFFLUX SYSTEM PROTEIN CUSB"/>
    <property type="match status" value="1"/>
</dbReference>
<dbReference type="Gene3D" id="2.40.30.170">
    <property type="match status" value="1"/>
</dbReference>
<organism evidence="4 5">
    <name type="scientific">Thauera aminoaromatica</name>
    <dbReference type="NCBI Taxonomy" id="164330"/>
    <lineage>
        <taxon>Bacteria</taxon>
        <taxon>Pseudomonadati</taxon>
        <taxon>Pseudomonadota</taxon>
        <taxon>Betaproteobacteria</taxon>
        <taxon>Rhodocyclales</taxon>
        <taxon>Zoogloeaceae</taxon>
        <taxon>Thauera</taxon>
    </lineage>
</organism>
<dbReference type="Gene3D" id="2.40.50.100">
    <property type="match status" value="1"/>
</dbReference>
<dbReference type="InterPro" id="IPR058627">
    <property type="entry name" value="MdtA-like_C"/>
</dbReference>
<reference evidence="4 5" key="1">
    <citation type="submission" date="2018-09" db="EMBL/GenBank/DDBJ databases">
        <title>Metagenome Assembled Genomes from an Advanced Water Purification Facility.</title>
        <authorList>
            <person name="Stamps B.W."/>
            <person name="Spear J.R."/>
        </authorList>
    </citation>
    <scope>NUCLEOTIDE SEQUENCE [LARGE SCALE GENOMIC DNA]</scope>
    <source>
        <strain evidence="4">Bin_27_1</strain>
    </source>
</reference>
<comment type="caution">
    <text evidence="4">The sequence shown here is derived from an EMBL/GenBank/DDBJ whole genome shotgun (WGS) entry which is preliminary data.</text>
</comment>
<dbReference type="Gene3D" id="2.40.420.20">
    <property type="match status" value="1"/>
</dbReference>
<evidence type="ECO:0000256" key="1">
    <source>
        <dbReference type="ARBA" id="ARBA00022448"/>
    </source>
</evidence>
<dbReference type="Gene3D" id="1.10.287.470">
    <property type="entry name" value="Helix hairpin bin"/>
    <property type="match status" value="1"/>
</dbReference>
<name>A0A5C7SSV5_THASP</name>
<dbReference type="Pfam" id="PF25967">
    <property type="entry name" value="RND-MFP_C"/>
    <property type="match status" value="1"/>
</dbReference>
<evidence type="ECO:0000256" key="2">
    <source>
        <dbReference type="SAM" id="SignalP"/>
    </source>
</evidence>
<sequence>MKTAILAAAFIVATGALASPGAHGPNGEHLEAKAVAASNALARLPDGSVSVPMLAQRRLAVRTLLAQETNASASVELPGRVVMDPNAGGRIQTLSGGKVQPGPGGLPVAGQKVRKGEVLAFVSFNASPIETANQRSQLAQIRSNRQLAEQRVQRLESLEGTVPRKDIDAARAELQSLAAQERAVGASLGSREALVSPINGVIASASVVAGQVVESKDILFEVVDPARVLVEATTADASLGTKVAQASLAGLPGVKLQFLGAARSLREGALPLTFRASSSSALPLAIGQPVTVVASINQQVKGIVLPAQAVTRSPSNEPVVWVKAGAERYVPQPVQVQPVDAQTIVVTKGLGANNRVVVQGASLIAQIR</sequence>
<protein>
    <submittedName>
        <fullName evidence="4">HlyD family efflux transporter periplasmic adaptor subunit</fullName>
    </submittedName>
</protein>
<evidence type="ECO:0000313" key="4">
    <source>
        <dbReference type="EMBL" id="TXH86680.1"/>
    </source>
</evidence>
<evidence type="ECO:0000259" key="3">
    <source>
        <dbReference type="Pfam" id="PF25967"/>
    </source>
</evidence>
<proteinExistence type="predicted"/>
<gene>
    <name evidence="4" type="ORF">E6Q80_07250</name>
</gene>
<dbReference type="PANTHER" id="PTHR30097:SF4">
    <property type="entry name" value="SLR6042 PROTEIN"/>
    <property type="match status" value="1"/>
</dbReference>
<feature type="domain" description="Multidrug resistance protein MdtA-like C-terminal permuted SH3" evidence="3">
    <location>
        <begin position="303"/>
        <end position="361"/>
    </location>
</feature>
<dbReference type="AlphaFoldDB" id="A0A5C7SSV5"/>
<dbReference type="SUPFAM" id="SSF111369">
    <property type="entry name" value="HlyD-like secretion proteins"/>
    <property type="match status" value="1"/>
</dbReference>
<feature type="chain" id="PRO_5022899377" evidence="2">
    <location>
        <begin position="19"/>
        <end position="368"/>
    </location>
</feature>
<dbReference type="EMBL" id="SSFD01000103">
    <property type="protein sequence ID" value="TXH86680.1"/>
    <property type="molecule type" value="Genomic_DNA"/>
</dbReference>
<keyword evidence="2" id="KW-0732">Signal</keyword>
<accession>A0A5C7SSV5</accession>
<dbReference type="GO" id="GO:0015679">
    <property type="term" value="P:plasma membrane copper ion transport"/>
    <property type="evidence" value="ECO:0007669"/>
    <property type="project" value="TreeGrafter"/>
</dbReference>
<keyword evidence="1" id="KW-0813">Transport</keyword>
<feature type="signal peptide" evidence="2">
    <location>
        <begin position="1"/>
        <end position="18"/>
    </location>
</feature>
<evidence type="ECO:0000313" key="5">
    <source>
        <dbReference type="Proteomes" id="UP000321192"/>
    </source>
</evidence>
<dbReference type="RefSeq" id="WP_276657925.1">
    <property type="nucleotide sequence ID" value="NZ_SSFD01000103.1"/>
</dbReference>
<dbReference type="GO" id="GO:0060003">
    <property type="term" value="P:copper ion export"/>
    <property type="evidence" value="ECO:0007669"/>
    <property type="project" value="TreeGrafter"/>
</dbReference>
<dbReference type="InterPro" id="IPR051909">
    <property type="entry name" value="MFP_Cation_Efflux"/>
</dbReference>
<dbReference type="GO" id="GO:0030313">
    <property type="term" value="C:cell envelope"/>
    <property type="evidence" value="ECO:0007669"/>
    <property type="project" value="TreeGrafter"/>
</dbReference>